<dbReference type="InterPro" id="IPR002213">
    <property type="entry name" value="UDP_glucos_trans"/>
</dbReference>
<evidence type="ECO:0000256" key="1">
    <source>
        <dbReference type="ARBA" id="ARBA00022679"/>
    </source>
</evidence>
<dbReference type="AlphaFoldDB" id="A0A8H4EUJ9"/>
<dbReference type="InterPro" id="IPR004276">
    <property type="entry name" value="GlycoTrans_28_N"/>
</dbReference>
<keyword evidence="5" id="KW-1185">Reference proteome</keyword>
<reference evidence="4 5" key="1">
    <citation type="journal article" date="2019" name="Environ. Microbiol.">
        <title>At the nexus of three kingdoms: the genome of the mycorrhizal fungus Gigaspora margarita provides insights into plant, endobacterial and fungal interactions.</title>
        <authorList>
            <person name="Venice F."/>
            <person name="Ghignone S."/>
            <person name="Salvioli di Fossalunga A."/>
            <person name="Amselem J."/>
            <person name="Novero M."/>
            <person name="Xianan X."/>
            <person name="Sedzielewska Toro K."/>
            <person name="Morin E."/>
            <person name="Lipzen A."/>
            <person name="Grigoriev I.V."/>
            <person name="Henrissat B."/>
            <person name="Martin F.M."/>
            <person name="Bonfante P."/>
        </authorList>
    </citation>
    <scope>NUCLEOTIDE SEQUENCE [LARGE SCALE GENOMIC DNA]</scope>
    <source>
        <strain evidence="4 5">BEG34</strain>
    </source>
</reference>
<sequence>MSGITEPSPFAKKILFMAIGSMGDVLPFINLGVGFSRRGHNVIIAANLRFKKLIEARGFEFREITWDMQDEWENTDAGKRMVKHSGSIILGPPAMFSFLNQGIQKAYKDAENVLVNVDFVILGTGSTYMYPECLVRKIPVAFICFYPYASSKNYAGAVYGQPFNALQWLPFGIGAKIWKTIDSIAVYCGSVGLLPIYNKRLKELGLERANTFPSLPGGAFDIDKVPVLHTLNKNLIQIPPNPNNPLEVQIDYPYLNIKDELENFKPPEDLVKWLNEGNKPIYFGYGSMHSFSDVESRVRIWLDVMDKLSIKHRALFSGVGSVRIPELRKAVSSGRIFLVGHVPHSWLFPRVYCVVHHGGAGTTHNVARSGVPSVVVPHFADQPWWASILNYHGLAPNNGIPSQSVTSDKLYKALFKVLTDEKIHDNAQSLGKKIKSEHVKSAPISNIVLFIEQYWSRNKWDVISLDDNESIASIESKDYIESEGSNDTDDTIDTEEFVRANDDNIVKQKFIEPEFVKPDIIAVA</sequence>
<dbReference type="PANTHER" id="PTHR48050:SF13">
    <property type="entry name" value="STEROL 3-BETA-GLUCOSYLTRANSFERASE UGT80A2"/>
    <property type="match status" value="1"/>
</dbReference>
<feature type="domain" description="Erythromycin biosynthesis protein CIII-like C-terminal" evidence="3">
    <location>
        <begin position="335"/>
        <end position="436"/>
    </location>
</feature>
<evidence type="ECO:0000313" key="4">
    <source>
        <dbReference type="EMBL" id="KAF0555247.1"/>
    </source>
</evidence>
<dbReference type="EMBL" id="WTPW01000042">
    <property type="protein sequence ID" value="KAF0555247.1"/>
    <property type="molecule type" value="Genomic_DNA"/>
</dbReference>
<comment type="caution">
    <text evidence="4">The sequence shown here is derived from an EMBL/GenBank/DDBJ whole genome shotgun (WGS) entry which is preliminary data.</text>
</comment>
<dbReference type="Proteomes" id="UP000439903">
    <property type="component" value="Unassembled WGS sequence"/>
</dbReference>
<dbReference type="Gene3D" id="3.40.50.2000">
    <property type="entry name" value="Glycogen Phosphorylase B"/>
    <property type="match status" value="2"/>
</dbReference>
<dbReference type="OrthoDB" id="2351720at2759"/>
<evidence type="ECO:0000259" key="2">
    <source>
        <dbReference type="Pfam" id="PF03033"/>
    </source>
</evidence>
<evidence type="ECO:0000259" key="3">
    <source>
        <dbReference type="Pfam" id="PF06722"/>
    </source>
</evidence>
<proteinExistence type="predicted"/>
<dbReference type="GO" id="GO:0016906">
    <property type="term" value="F:sterol 3-beta-glucosyltransferase activity"/>
    <property type="evidence" value="ECO:0007669"/>
    <property type="project" value="UniProtKB-ARBA"/>
</dbReference>
<name>A0A8H4EUJ9_GIGMA</name>
<gene>
    <name evidence="4" type="ORF">F8M41_017634</name>
</gene>
<keyword evidence="1 4" id="KW-0808">Transferase</keyword>
<dbReference type="InterPro" id="IPR010610">
    <property type="entry name" value="EryCIII-like_C"/>
</dbReference>
<dbReference type="CDD" id="cd03784">
    <property type="entry name" value="GT1_Gtf-like"/>
    <property type="match status" value="1"/>
</dbReference>
<dbReference type="PANTHER" id="PTHR48050">
    <property type="entry name" value="STEROL 3-BETA-GLUCOSYLTRANSFERASE"/>
    <property type="match status" value="1"/>
</dbReference>
<dbReference type="SUPFAM" id="SSF53756">
    <property type="entry name" value="UDP-Glycosyltransferase/glycogen phosphorylase"/>
    <property type="match status" value="1"/>
</dbReference>
<dbReference type="Pfam" id="PF06722">
    <property type="entry name" value="EryCIII-like_C"/>
    <property type="match status" value="1"/>
</dbReference>
<protein>
    <submittedName>
        <fullName evidence="4">Glycosyltransferase</fullName>
    </submittedName>
</protein>
<organism evidence="4 5">
    <name type="scientific">Gigaspora margarita</name>
    <dbReference type="NCBI Taxonomy" id="4874"/>
    <lineage>
        <taxon>Eukaryota</taxon>
        <taxon>Fungi</taxon>
        <taxon>Fungi incertae sedis</taxon>
        <taxon>Mucoromycota</taxon>
        <taxon>Glomeromycotina</taxon>
        <taxon>Glomeromycetes</taxon>
        <taxon>Diversisporales</taxon>
        <taxon>Gigasporaceae</taxon>
        <taxon>Gigaspora</taxon>
    </lineage>
</organism>
<feature type="domain" description="Glycosyltransferase family 28 N-terminal" evidence="2">
    <location>
        <begin position="14"/>
        <end position="83"/>
    </location>
</feature>
<evidence type="ECO:0000313" key="5">
    <source>
        <dbReference type="Proteomes" id="UP000439903"/>
    </source>
</evidence>
<dbReference type="GO" id="GO:0005975">
    <property type="term" value="P:carbohydrate metabolic process"/>
    <property type="evidence" value="ECO:0007669"/>
    <property type="project" value="InterPro"/>
</dbReference>
<dbReference type="FunFam" id="3.40.50.2000:FF:000009">
    <property type="entry name" value="Sterol 3-beta-glucosyltransferase UGT80A2"/>
    <property type="match status" value="1"/>
</dbReference>
<dbReference type="InterPro" id="IPR050426">
    <property type="entry name" value="Glycosyltransferase_28"/>
</dbReference>
<dbReference type="Pfam" id="PF03033">
    <property type="entry name" value="Glyco_transf_28"/>
    <property type="match status" value="1"/>
</dbReference>
<accession>A0A8H4EUJ9</accession>